<evidence type="ECO:0000313" key="4">
    <source>
        <dbReference type="Proteomes" id="UP000018227"/>
    </source>
</evidence>
<dbReference type="STRING" id="592026.GCWU0000282_001343"/>
<comment type="caution">
    <text evidence="3">The sequence shown here is derived from an EMBL/GenBank/DDBJ whole genome shotgun (WGS) entry which is preliminary data.</text>
</comment>
<dbReference type="AlphaFoldDB" id="V2Y307"/>
<proteinExistence type="inferred from homology"/>
<protein>
    <recommendedName>
        <fullName evidence="2">DnaB/C C-terminal domain-containing protein</fullName>
    </recommendedName>
</protein>
<keyword evidence="4" id="KW-1185">Reference proteome</keyword>
<dbReference type="Proteomes" id="UP000018227">
    <property type="component" value="Unassembled WGS sequence"/>
</dbReference>
<sequence>MSEINLNVTINTGATIISNAFIERYINSANASHIRFYLYLMYYSQNHRSFTISSACDFLDDSEKDVMRSINYWEKQGIFKVTRADKNTITSISISDAAALCEPETKEEKIPVADNSIKQDEPGSIFVNSEEEAVCDLDLKRVINTAGDLAERLLSGSEIEFLCDLNEKLHFSTELIIYLYEYCCLEKKINRFNYIQSVALAWADKNINTVEAAKAEADTYSRENATVMKAFGLSRLPGTSEKQYISKWFHSYNMSEEMIAEACNRTLLKLSKPDFKYTDGTLKNWLSSGITDLEGVKNADKIHYLTKQSLNAANTAIPKPVNNRFTNFEQRNYSESDMANITQKWAEKI</sequence>
<dbReference type="PANTHER" id="PTHR37293">
    <property type="entry name" value="PHAGE REPLICATION PROTEIN-RELATED"/>
    <property type="match status" value="1"/>
</dbReference>
<comment type="similarity">
    <text evidence="1">Belongs to the DnaB/DnaD family.</text>
</comment>
<dbReference type="InterPro" id="IPR053162">
    <property type="entry name" value="DnaD"/>
</dbReference>
<evidence type="ECO:0000259" key="2">
    <source>
        <dbReference type="Pfam" id="PF07261"/>
    </source>
</evidence>
<accession>V2Y307</accession>
<dbReference type="SUPFAM" id="SSF158499">
    <property type="entry name" value="DnaD domain-like"/>
    <property type="match status" value="2"/>
</dbReference>
<dbReference type="InterPro" id="IPR006343">
    <property type="entry name" value="DnaB/C_C"/>
</dbReference>
<name>V2Y307_9FIRM</name>
<gene>
    <name evidence="3" type="ORF">GCWU0000282_001343</name>
</gene>
<dbReference type="InterPro" id="IPR034829">
    <property type="entry name" value="DnaD-like_sf"/>
</dbReference>
<dbReference type="PIRSF" id="PIRSF033722">
    <property type="entry name" value="DnaD_CA_C3587_prd"/>
    <property type="match status" value="1"/>
</dbReference>
<dbReference type="InterPro" id="IPR017019">
    <property type="entry name" value="DNA_replication_prd_bac"/>
</dbReference>
<feature type="domain" description="DnaB/C C-terminal" evidence="2">
    <location>
        <begin position="151"/>
        <end position="216"/>
    </location>
</feature>
<dbReference type="EMBL" id="ACIL03000011">
    <property type="protein sequence ID" value="ESL03353.1"/>
    <property type="molecule type" value="Genomic_DNA"/>
</dbReference>
<dbReference type="Gene3D" id="1.10.10.630">
    <property type="entry name" value="DnaD domain-like"/>
    <property type="match status" value="2"/>
</dbReference>
<dbReference type="Pfam" id="PF07261">
    <property type="entry name" value="DnaB_2"/>
    <property type="match status" value="2"/>
</dbReference>
<dbReference type="OrthoDB" id="1652900at2"/>
<evidence type="ECO:0000256" key="1">
    <source>
        <dbReference type="ARBA" id="ARBA00093462"/>
    </source>
</evidence>
<reference evidence="3 4" key="1">
    <citation type="submission" date="2013-06" db="EMBL/GenBank/DDBJ databases">
        <authorList>
            <person name="Weinstock G."/>
            <person name="Sodergren E."/>
            <person name="Clifton S."/>
            <person name="Fulton L."/>
            <person name="Fulton B."/>
            <person name="Courtney L."/>
            <person name="Fronick C."/>
            <person name="Harrison M."/>
            <person name="Strong C."/>
            <person name="Farmer C."/>
            <person name="Delahaunty K."/>
            <person name="Markovic C."/>
            <person name="Hall O."/>
            <person name="Minx P."/>
            <person name="Tomlinson C."/>
            <person name="Mitreva M."/>
            <person name="Nelson J."/>
            <person name="Hou S."/>
            <person name="Wollam A."/>
            <person name="Pepin K.H."/>
            <person name="Johnson M."/>
            <person name="Bhonagiri V."/>
            <person name="Nash W.E."/>
            <person name="Warren W."/>
            <person name="Chinwalla A."/>
            <person name="Mardis E.R."/>
            <person name="Wilson R.K."/>
        </authorList>
    </citation>
    <scope>NUCLEOTIDE SEQUENCE [LARGE SCALE GENOMIC DNA]</scope>
    <source>
        <strain evidence="3 4">ATCC 51271</strain>
    </source>
</reference>
<dbReference type="RefSeq" id="WP_023354223.1">
    <property type="nucleotide sequence ID" value="NZ_KI535367.1"/>
</dbReference>
<dbReference type="HOGENOM" id="CLU_050990_1_0_9"/>
<feature type="domain" description="DnaB/C C-terminal" evidence="2">
    <location>
        <begin position="234"/>
        <end position="298"/>
    </location>
</feature>
<organism evidence="3 4">
    <name type="scientific">Catonella morbi ATCC 51271</name>
    <dbReference type="NCBI Taxonomy" id="592026"/>
    <lineage>
        <taxon>Bacteria</taxon>
        <taxon>Bacillati</taxon>
        <taxon>Bacillota</taxon>
        <taxon>Clostridia</taxon>
        <taxon>Lachnospirales</taxon>
        <taxon>Lachnospiraceae</taxon>
        <taxon>Catonella</taxon>
    </lineage>
</organism>
<dbReference type="eggNOG" id="COG3935">
    <property type="taxonomic scope" value="Bacteria"/>
</dbReference>
<dbReference type="NCBIfam" id="TIGR01446">
    <property type="entry name" value="DnaD_dom"/>
    <property type="match status" value="2"/>
</dbReference>
<dbReference type="PANTHER" id="PTHR37293:SF5">
    <property type="entry name" value="DNA REPLICATION PROTEIN"/>
    <property type="match status" value="1"/>
</dbReference>
<evidence type="ECO:0000313" key="3">
    <source>
        <dbReference type="EMBL" id="ESL03353.1"/>
    </source>
</evidence>